<sequence length="1108" mass="121295">MDVAQWLQDLGLSNYAALFREQAIDVDVLPLLSDADFEKLGLPLGHRKKLLTAIAALEPAASSTASIRRPSYAERRQLTVMFVDLVGSTSLSARLDPEDMRETLTAYQNAVAGEIARFEGHLAKFMGDGVVAYFGWPRAHEDEAERAVAASLATVEAVDRLRSPDGRPLAARVGIATGLVVVGDLLGTGAAQEEAVVGDPPNLAARLQAVAGSGEVVVAEQTRRLIGGLFELEDLGPRELRGFAEPINAWRIVRKRTAESRFEALHTAGLSPLVGREQELGLLLGRWHLARNGEGQALLLAGEAGIGKSRLVEALRERIADEPHTRISHRASPYHANTVLWPFIDQLERAAAFERDDTPPMRLSKLVSLLAQGTDDLTEAVPLIAALLDIPTDGRYPPLDLMPQTQKRKTLEVLLAQLEGLAQRRPVLSVLEDAHWFDPTSLELLGLILERVQRLPVLAIITFRPEMTPPWPSFPHVTALTLNRLARRAAATLVEQTSGGRRLSPAVVDEIAAKTEGVPLFIEELTKAVLESGMLRNTPEGLALGTSRGALAIPASLQDSLMARLDRLASAKDLVQVGAAIGREFTYELLDAVAAREPADLDQALARLVKSELVFQRGTPPEAVYTFKHALVQDVAYTSLLKSRRSELHGRIAAVLEARFADLVARQPELLAHHLTAAGHADRAIDFWLQAGQLAAGRSANKEAISHLTTALEMLGNRPSTDEQLRRELEVQIALGPPLTATRGFAAPEVETAYARAEHLARRYGHRRHLARALRGLCYVHHVRAHILRVSELCSELVELTDQRDDLVMQADAHNALAFNLFHQGDYRSAREHLEISSAKIVQAGDPANALSSGVNIHVFGRAYTAHVDWHLGFADAALRAAQDAIDLAHRLVHPFSLAVALAYVAMLHQFRREPTEVRARADAARSICNEHGFSYYGAWAAIMNGWAVAEDGDVEDGIARVRAGVRDLRATGAELRLPYYLGILSDLYRRAQRLEDAIVTLAEARAAAERNEEHWADASLHLLEGDLALATHDQAEAERCLRRAIESAQVQNARALLLRGSTRLTRLLAEDDRRAVAYDELAKICGSFTEGFDTVDHREARALLDGI</sequence>
<keyword evidence="3" id="KW-0175">Coiled coil</keyword>
<comment type="caution">
    <text evidence="6">The sequence shown here is derived from an EMBL/GenBank/DDBJ whole genome shotgun (WGS) entry which is preliminary data.</text>
</comment>
<dbReference type="PROSITE" id="PS50125">
    <property type="entry name" value="GUANYLATE_CYCLASE_2"/>
    <property type="match status" value="1"/>
</dbReference>
<evidence type="ECO:0000313" key="6">
    <source>
        <dbReference type="EMBL" id="KRR22491.1"/>
    </source>
</evidence>
<dbReference type="SUPFAM" id="SSF52540">
    <property type="entry name" value="P-loop containing nucleoside triphosphate hydrolases"/>
    <property type="match status" value="1"/>
</dbReference>
<dbReference type="EMBL" id="LLYA01000164">
    <property type="protein sequence ID" value="KRR22491.1"/>
    <property type="molecule type" value="Genomic_DNA"/>
</dbReference>
<dbReference type="Gene3D" id="1.25.40.10">
    <property type="entry name" value="Tetratricopeptide repeat domain"/>
    <property type="match status" value="1"/>
</dbReference>
<dbReference type="Proteomes" id="UP000052023">
    <property type="component" value="Unassembled WGS sequence"/>
</dbReference>
<dbReference type="Gene3D" id="3.30.70.1230">
    <property type="entry name" value="Nucleotide cyclase"/>
    <property type="match status" value="1"/>
</dbReference>
<reference evidence="6 7" key="1">
    <citation type="submission" date="2014-03" db="EMBL/GenBank/DDBJ databases">
        <title>Bradyrhizobium valentinum sp. nov., isolated from effective nodules of Lupinus mariae-josephae, a lupine endemic of basic-lime soils in Eastern Spain.</title>
        <authorList>
            <person name="Duran D."/>
            <person name="Rey L."/>
            <person name="Navarro A."/>
            <person name="Busquets A."/>
            <person name="Imperial J."/>
            <person name="Ruiz-Argueso T."/>
        </authorList>
    </citation>
    <scope>NUCLEOTIDE SEQUENCE [LARGE SCALE GENOMIC DNA]</scope>
    <source>
        <strain evidence="6 7">Ro19</strain>
    </source>
</reference>
<dbReference type="GO" id="GO:0009190">
    <property type="term" value="P:cyclic nucleotide biosynthetic process"/>
    <property type="evidence" value="ECO:0007669"/>
    <property type="project" value="InterPro"/>
</dbReference>
<feature type="domain" description="Guanylate cyclase" evidence="5">
    <location>
        <begin position="79"/>
        <end position="208"/>
    </location>
</feature>
<evidence type="ECO:0008006" key="8">
    <source>
        <dbReference type="Google" id="ProtNLM"/>
    </source>
</evidence>
<keyword evidence="2" id="KW-0067">ATP-binding</keyword>
<dbReference type="AlphaFoldDB" id="A0A0R3MRH4"/>
<dbReference type="InterPro" id="IPR001660">
    <property type="entry name" value="SAM"/>
</dbReference>
<dbReference type="InterPro" id="IPR027417">
    <property type="entry name" value="P-loop_NTPase"/>
</dbReference>
<dbReference type="PROSITE" id="PS50105">
    <property type="entry name" value="SAM_DOMAIN"/>
    <property type="match status" value="1"/>
</dbReference>
<dbReference type="GO" id="GO:0004016">
    <property type="term" value="F:adenylate cyclase activity"/>
    <property type="evidence" value="ECO:0007669"/>
    <property type="project" value="TreeGrafter"/>
</dbReference>
<dbReference type="InterPro" id="IPR011990">
    <property type="entry name" value="TPR-like_helical_dom_sf"/>
</dbReference>
<evidence type="ECO:0000256" key="1">
    <source>
        <dbReference type="ARBA" id="ARBA00022741"/>
    </source>
</evidence>
<dbReference type="GO" id="GO:0035556">
    <property type="term" value="P:intracellular signal transduction"/>
    <property type="evidence" value="ECO:0007669"/>
    <property type="project" value="InterPro"/>
</dbReference>
<dbReference type="RefSeq" id="WP_057845225.1">
    <property type="nucleotide sequence ID" value="NZ_LLYA01000164.1"/>
</dbReference>
<gene>
    <name evidence="6" type="ORF">CQ13_29110</name>
</gene>
<protein>
    <recommendedName>
        <fullName evidence="8">Adenylate cyclase</fullName>
    </recommendedName>
</protein>
<organism evidence="6 7">
    <name type="scientific">Bradyrhizobium retamae</name>
    <dbReference type="NCBI Taxonomy" id="1300035"/>
    <lineage>
        <taxon>Bacteria</taxon>
        <taxon>Pseudomonadati</taxon>
        <taxon>Pseudomonadota</taxon>
        <taxon>Alphaproteobacteria</taxon>
        <taxon>Hyphomicrobiales</taxon>
        <taxon>Nitrobacteraceae</taxon>
        <taxon>Bradyrhizobium</taxon>
    </lineage>
</organism>
<dbReference type="GO" id="GO:0005737">
    <property type="term" value="C:cytoplasm"/>
    <property type="evidence" value="ECO:0007669"/>
    <property type="project" value="TreeGrafter"/>
</dbReference>
<keyword evidence="1" id="KW-0547">Nucleotide-binding</keyword>
<dbReference type="CDD" id="cd07302">
    <property type="entry name" value="CHD"/>
    <property type="match status" value="1"/>
</dbReference>
<accession>A0A0R3MRH4</accession>
<dbReference type="Pfam" id="PF00536">
    <property type="entry name" value="SAM_1"/>
    <property type="match status" value="1"/>
</dbReference>
<dbReference type="Pfam" id="PF00211">
    <property type="entry name" value="Guanylate_cyc"/>
    <property type="match status" value="1"/>
</dbReference>
<dbReference type="SMART" id="SM00044">
    <property type="entry name" value="CYCc"/>
    <property type="match status" value="1"/>
</dbReference>
<dbReference type="SUPFAM" id="SSF55073">
    <property type="entry name" value="Nucleotide cyclase"/>
    <property type="match status" value="1"/>
</dbReference>
<name>A0A0R3MRH4_9BRAD</name>
<feature type="domain" description="SAM" evidence="4">
    <location>
        <begin position="1"/>
        <end position="60"/>
    </location>
</feature>
<dbReference type="PANTHER" id="PTHR16305">
    <property type="entry name" value="TESTICULAR SOLUBLE ADENYLYL CYCLASE"/>
    <property type="match status" value="1"/>
</dbReference>
<evidence type="ECO:0000259" key="4">
    <source>
        <dbReference type="PROSITE" id="PS50105"/>
    </source>
</evidence>
<dbReference type="GO" id="GO:0005524">
    <property type="term" value="F:ATP binding"/>
    <property type="evidence" value="ECO:0007669"/>
    <property type="project" value="UniProtKB-KW"/>
</dbReference>
<dbReference type="Gene3D" id="1.10.150.50">
    <property type="entry name" value="Transcription Factor, Ets-1"/>
    <property type="match status" value="1"/>
</dbReference>
<evidence type="ECO:0000256" key="2">
    <source>
        <dbReference type="ARBA" id="ARBA00022840"/>
    </source>
</evidence>
<evidence type="ECO:0000259" key="5">
    <source>
        <dbReference type="PROSITE" id="PS50125"/>
    </source>
</evidence>
<dbReference type="InterPro" id="IPR041664">
    <property type="entry name" value="AAA_16"/>
</dbReference>
<feature type="coiled-coil region" evidence="3">
    <location>
        <begin position="985"/>
        <end position="1012"/>
    </location>
</feature>
<dbReference type="SMART" id="SM00454">
    <property type="entry name" value="SAM"/>
    <property type="match status" value="1"/>
</dbReference>
<dbReference type="InterPro" id="IPR029787">
    <property type="entry name" value="Nucleotide_cyclase"/>
</dbReference>
<dbReference type="InterPro" id="IPR013761">
    <property type="entry name" value="SAM/pointed_sf"/>
</dbReference>
<evidence type="ECO:0000256" key="3">
    <source>
        <dbReference type="SAM" id="Coils"/>
    </source>
</evidence>
<dbReference type="PANTHER" id="PTHR16305:SF28">
    <property type="entry name" value="GUANYLATE CYCLASE DOMAIN-CONTAINING PROTEIN"/>
    <property type="match status" value="1"/>
</dbReference>
<proteinExistence type="predicted"/>
<keyword evidence="7" id="KW-1185">Reference proteome</keyword>
<dbReference type="CDD" id="cd09487">
    <property type="entry name" value="SAM_superfamily"/>
    <property type="match status" value="1"/>
</dbReference>
<dbReference type="SUPFAM" id="SSF48452">
    <property type="entry name" value="TPR-like"/>
    <property type="match status" value="1"/>
</dbReference>
<dbReference type="OrthoDB" id="9785312at2"/>
<dbReference type="SUPFAM" id="SSF47769">
    <property type="entry name" value="SAM/Pointed domain"/>
    <property type="match status" value="1"/>
</dbReference>
<dbReference type="Pfam" id="PF13191">
    <property type="entry name" value="AAA_16"/>
    <property type="match status" value="1"/>
</dbReference>
<evidence type="ECO:0000313" key="7">
    <source>
        <dbReference type="Proteomes" id="UP000052023"/>
    </source>
</evidence>
<dbReference type="InterPro" id="IPR001054">
    <property type="entry name" value="A/G_cyclase"/>
</dbReference>